<name>K3XBR0_GLOUD</name>
<dbReference type="EMBL" id="GL376587">
    <property type="status" value="NOT_ANNOTATED_CDS"/>
    <property type="molecule type" value="Genomic_DNA"/>
</dbReference>
<dbReference type="InParanoid" id="K3XBR0"/>
<feature type="region of interest" description="Disordered" evidence="7">
    <location>
        <begin position="38"/>
        <end position="72"/>
    </location>
</feature>
<dbReference type="GO" id="GO:0016020">
    <property type="term" value="C:membrane"/>
    <property type="evidence" value="ECO:0007669"/>
    <property type="project" value="UniProtKB-SubCell"/>
</dbReference>
<sequence length="637" mass="69800">MRHEQRHLEDRISMLETASMARSDDDDASLAYMSVTHSPSDASSVTANYLPKSEGRDGGQRNPSVVSLRSTREDAMHHNRSVNVWDRGALGVVVNFAAVGAVHGVFQSFTYPFLAIYLNMDEYQAYAAERWMALPWMFKLTFAILSDAVPVNGGHHRKPYMYAGWTWCLLWSLLLVVVPSPAPYFENDRVVNDDAASNGGGYTAIFTLATIGYVLVDTVCDAWMVQLAHHTQEGHSEPTRASIEKIEEGEAHEDYRSQGFVAVVATLQAAKCFGQMTTTFLLALLCNSDVYGGSFAWSLSVHGVMFFSVLLCGGAIASMWYFLVEDTTLNASKSHSLELLASLRATVSHLWQFIHSHTVWRCIVAIFLLRVALSYYATSTKALYAFWTDISPLMSNLFSAIHAGAYGGIALLLLKFFQKSTTAGRYPFRWISTSSRRYLLSLAIGVATAILFISNVIFTLIPGLRSGFLALPIEQVISACDAIAYFVVVFVVVELADPKIACSSYALVMTFANVATPFAVSLAQSIGAHFDVYDDEYRGSGSAHLRKQMLLCVVMLVVVRLVFGFAGIMVLPHDGLHAKHAEVACITYNKLSNTQRRVVDGLGVVMASGLLLWAALMTLLASFETTSCLTVAGGEGC</sequence>
<dbReference type="InterPro" id="IPR036259">
    <property type="entry name" value="MFS_trans_sf"/>
</dbReference>
<reference evidence="10" key="1">
    <citation type="journal article" date="2010" name="Genome Biol.">
        <title>Genome sequence of the necrotrophic plant pathogen Pythium ultimum reveals original pathogenicity mechanisms and effector repertoire.</title>
        <authorList>
            <person name="Levesque C.A."/>
            <person name="Brouwer H."/>
            <person name="Cano L."/>
            <person name="Hamilton J.P."/>
            <person name="Holt C."/>
            <person name="Huitema E."/>
            <person name="Raffaele S."/>
            <person name="Robideau G.P."/>
            <person name="Thines M."/>
            <person name="Win J."/>
            <person name="Zerillo M.M."/>
            <person name="Beakes G.W."/>
            <person name="Boore J.L."/>
            <person name="Busam D."/>
            <person name="Dumas B."/>
            <person name="Ferriera S."/>
            <person name="Fuerstenberg S.I."/>
            <person name="Gachon C.M."/>
            <person name="Gaulin E."/>
            <person name="Govers F."/>
            <person name="Grenville-Briggs L."/>
            <person name="Horner N."/>
            <person name="Hostetler J."/>
            <person name="Jiang R.H."/>
            <person name="Johnson J."/>
            <person name="Krajaejun T."/>
            <person name="Lin H."/>
            <person name="Meijer H.J."/>
            <person name="Moore B."/>
            <person name="Morris P."/>
            <person name="Phuntmart V."/>
            <person name="Puiu D."/>
            <person name="Shetty J."/>
            <person name="Stajich J.E."/>
            <person name="Tripathy S."/>
            <person name="Wawra S."/>
            <person name="van West P."/>
            <person name="Whitty B.R."/>
            <person name="Coutinho P.M."/>
            <person name="Henrissat B."/>
            <person name="Martin F."/>
            <person name="Thomas P.D."/>
            <person name="Tyler B.M."/>
            <person name="De Vries R.P."/>
            <person name="Kamoun S."/>
            <person name="Yandell M."/>
            <person name="Tisserat N."/>
            <person name="Buell C.R."/>
        </authorList>
    </citation>
    <scope>NUCLEOTIDE SEQUENCE</scope>
    <source>
        <strain evidence="10">DAOM:BR144</strain>
    </source>
</reference>
<feature type="transmembrane region" description="Helical" evidence="8">
    <location>
        <begin position="160"/>
        <end position="179"/>
    </location>
</feature>
<feature type="compositionally biased region" description="Polar residues" evidence="7">
    <location>
        <begin position="38"/>
        <end position="47"/>
    </location>
</feature>
<evidence type="ECO:0000256" key="3">
    <source>
        <dbReference type="ARBA" id="ARBA00022448"/>
    </source>
</evidence>
<feature type="transmembrane region" description="Helical" evidence="8">
    <location>
        <begin position="397"/>
        <end position="417"/>
    </location>
</feature>
<evidence type="ECO:0000313" key="10">
    <source>
        <dbReference type="Proteomes" id="UP000019132"/>
    </source>
</evidence>
<feature type="transmembrane region" description="Helical" evidence="8">
    <location>
        <begin position="548"/>
        <end position="571"/>
    </location>
</feature>
<dbReference type="eggNOG" id="ENOG502SIRX">
    <property type="taxonomic scope" value="Eukaryota"/>
</dbReference>
<feature type="transmembrane region" description="Helical" evidence="8">
    <location>
        <begin position="89"/>
        <end position="111"/>
    </location>
</feature>
<dbReference type="VEuPathDB" id="FungiDB:PYU1_G014628"/>
<feature type="transmembrane region" description="Helical" evidence="8">
    <location>
        <begin position="131"/>
        <end position="148"/>
    </location>
</feature>
<evidence type="ECO:0000256" key="8">
    <source>
        <dbReference type="SAM" id="Phobius"/>
    </source>
</evidence>
<keyword evidence="10" id="KW-1185">Reference proteome</keyword>
<protein>
    <recommendedName>
        <fullName evidence="11">Transmembrane protein</fullName>
    </recommendedName>
</protein>
<organism evidence="9 10">
    <name type="scientific">Globisporangium ultimum (strain ATCC 200006 / CBS 805.95 / DAOM BR144)</name>
    <name type="common">Pythium ultimum</name>
    <dbReference type="NCBI Taxonomy" id="431595"/>
    <lineage>
        <taxon>Eukaryota</taxon>
        <taxon>Sar</taxon>
        <taxon>Stramenopiles</taxon>
        <taxon>Oomycota</taxon>
        <taxon>Peronosporomycetes</taxon>
        <taxon>Pythiales</taxon>
        <taxon>Pythiaceae</taxon>
        <taxon>Globisporangium</taxon>
    </lineage>
</organism>
<dbReference type="PANTHER" id="PTHR31585:SF5">
    <property type="entry name" value="RNA-BINDING S4 DOMAIN-CONTAINING PROTEIN"/>
    <property type="match status" value="1"/>
</dbReference>
<evidence type="ECO:0000256" key="5">
    <source>
        <dbReference type="ARBA" id="ARBA00022989"/>
    </source>
</evidence>
<dbReference type="SUPFAM" id="SSF103473">
    <property type="entry name" value="MFS general substrate transporter"/>
    <property type="match status" value="1"/>
</dbReference>
<feature type="transmembrane region" description="Helical" evidence="8">
    <location>
        <begin position="505"/>
        <end position="528"/>
    </location>
</feature>
<keyword evidence="4 8" id="KW-0812">Transmembrane</keyword>
<feature type="transmembrane region" description="Helical" evidence="8">
    <location>
        <begin position="598"/>
        <end position="621"/>
    </location>
</feature>
<evidence type="ECO:0000256" key="2">
    <source>
        <dbReference type="ARBA" id="ARBA00007015"/>
    </source>
</evidence>
<evidence type="ECO:0008006" key="11">
    <source>
        <dbReference type="Google" id="ProtNLM"/>
    </source>
</evidence>
<comment type="subcellular location">
    <subcellularLocation>
        <location evidence="1">Membrane</location>
        <topology evidence="1">Multi-pass membrane protein</topology>
    </subcellularLocation>
</comment>
<dbReference type="AlphaFoldDB" id="K3XBR0"/>
<feature type="transmembrane region" description="Helical" evidence="8">
    <location>
        <begin position="305"/>
        <end position="324"/>
    </location>
</feature>
<evidence type="ECO:0000256" key="4">
    <source>
        <dbReference type="ARBA" id="ARBA00022692"/>
    </source>
</evidence>
<evidence type="ECO:0000256" key="6">
    <source>
        <dbReference type="ARBA" id="ARBA00023136"/>
    </source>
</evidence>
<accession>K3XBR0</accession>
<evidence type="ECO:0000256" key="1">
    <source>
        <dbReference type="ARBA" id="ARBA00004141"/>
    </source>
</evidence>
<proteinExistence type="inferred from homology"/>
<comment type="similarity">
    <text evidence="2">Belongs to the major facilitator superfamily. Folate-biopterin transporter (TC 2.A.71) family.</text>
</comment>
<feature type="transmembrane region" description="Helical" evidence="8">
    <location>
        <begin position="438"/>
        <end position="461"/>
    </location>
</feature>
<evidence type="ECO:0000256" key="7">
    <source>
        <dbReference type="SAM" id="MobiDB-lite"/>
    </source>
</evidence>
<dbReference type="HOGENOM" id="CLU_018801_6_0_1"/>
<reference evidence="10" key="2">
    <citation type="submission" date="2010-04" db="EMBL/GenBank/DDBJ databases">
        <authorList>
            <person name="Buell R."/>
            <person name="Hamilton J."/>
            <person name="Hostetler J."/>
        </authorList>
    </citation>
    <scope>NUCLEOTIDE SEQUENCE [LARGE SCALE GENOMIC DNA]</scope>
    <source>
        <strain evidence="10">DAOM:BR144</strain>
    </source>
</reference>
<keyword evidence="6 8" id="KW-0472">Membrane</keyword>
<keyword evidence="3" id="KW-0813">Transport</keyword>
<feature type="transmembrane region" description="Helical" evidence="8">
    <location>
        <begin position="473"/>
        <end position="493"/>
    </location>
</feature>
<dbReference type="Proteomes" id="UP000019132">
    <property type="component" value="Unassembled WGS sequence"/>
</dbReference>
<feature type="transmembrane region" description="Helical" evidence="8">
    <location>
        <begin position="358"/>
        <end position="377"/>
    </location>
</feature>
<feature type="transmembrane region" description="Helical" evidence="8">
    <location>
        <begin position="199"/>
        <end position="216"/>
    </location>
</feature>
<dbReference type="PANTHER" id="PTHR31585">
    <property type="entry name" value="FOLATE-BIOPTERIN TRANSPORTER 1, CHLOROPLASTIC"/>
    <property type="match status" value="1"/>
</dbReference>
<reference evidence="9" key="3">
    <citation type="submission" date="2015-02" db="UniProtKB">
        <authorList>
            <consortium name="EnsemblProtists"/>
        </authorList>
    </citation>
    <scope>IDENTIFICATION</scope>
    <source>
        <strain evidence="9">DAOM BR144</strain>
    </source>
</reference>
<evidence type="ECO:0000313" key="9">
    <source>
        <dbReference type="EnsemblProtists" id="PYU1_T014659"/>
    </source>
</evidence>
<keyword evidence="5 8" id="KW-1133">Transmembrane helix</keyword>
<dbReference type="InterPro" id="IPR039309">
    <property type="entry name" value="BT1"/>
</dbReference>
<dbReference type="EnsemblProtists" id="PYU1_T014659">
    <property type="protein sequence ID" value="PYU1_T014659"/>
    <property type="gene ID" value="PYU1_G014628"/>
</dbReference>